<accession>A0ABT3HJ47</accession>
<evidence type="ECO:0000313" key="2">
    <source>
        <dbReference type="EMBL" id="MCW3159801.1"/>
    </source>
</evidence>
<dbReference type="RefSeq" id="WP_264741777.1">
    <property type="nucleotide sequence ID" value="NZ_JAPDHV010000001.1"/>
</dbReference>
<comment type="caution">
    <text evidence="2">The sequence shown here is derived from an EMBL/GenBank/DDBJ whole genome shotgun (WGS) entry which is preliminary data.</text>
</comment>
<dbReference type="Proteomes" id="UP001163719">
    <property type="component" value="Unassembled WGS sequence"/>
</dbReference>
<dbReference type="InterPro" id="IPR016181">
    <property type="entry name" value="Acyl_CoA_acyltransferase"/>
</dbReference>
<organism evidence="2 3">
    <name type="scientific">Chryseobacterium oryctis</name>
    <dbReference type="NCBI Taxonomy" id="2952618"/>
    <lineage>
        <taxon>Bacteria</taxon>
        <taxon>Pseudomonadati</taxon>
        <taxon>Bacteroidota</taxon>
        <taxon>Flavobacteriia</taxon>
        <taxon>Flavobacteriales</taxon>
        <taxon>Weeksellaceae</taxon>
        <taxon>Chryseobacterium group</taxon>
        <taxon>Chryseobacterium</taxon>
    </lineage>
</organism>
<proteinExistence type="predicted"/>
<dbReference type="Pfam" id="PF13527">
    <property type="entry name" value="Acetyltransf_9"/>
    <property type="match status" value="1"/>
</dbReference>
<dbReference type="EMBL" id="JAPDHV010000001">
    <property type="protein sequence ID" value="MCW3159801.1"/>
    <property type="molecule type" value="Genomic_DNA"/>
</dbReference>
<name>A0ABT3HJ47_9FLAO</name>
<evidence type="ECO:0000259" key="1">
    <source>
        <dbReference type="PROSITE" id="PS51186"/>
    </source>
</evidence>
<dbReference type="CDD" id="cd04301">
    <property type="entry name" value="NAT_SF"/>
    <property type="match status" value="1"/>
</dbReference>
<keyword evidence="3" id="KW-1185">Reference proteome</keyword>
<feature type="domain" description="N-acetyltransferase" evidence="1">
    <location>
        <begin position="2"/>
        <end position="162"/>
    </location>
</feature>
<gene>
    <name evidence="2" type="ORF">OH806_00730</name>
</gene>
<sequence length="182" mass="20632">MITLRQEEEKDQEKVIKIIEEAFKTVKESDHQEHFLVERLRKSSSFIPELSIVADYTDDDTSKTELVGHILFTEITIENNSESFVSLALAPVSVKPEYQNQGIGGHLIAFGHVIAEEMGYQSVVLIGHEKYYPKFGYKKASNFGISFPFEVPEENGMALELKENGLTSVKGVVKYPKEFEIE</sequence>
<evidence type="ECO:0000313" key="3">
    <source>
        <dbReference type="Proteomes" id="UP001163719"/>
    </source>
</evidence>
<dbReference type="InterPro" id="IPR000182">
    <property type="entry name" value="GNAT_dom"/>
</dbReference>
<dbReference type="PROSITE" id="PS51186">
    <property type="entry name" value="GNAT"/>
    <property type="match status" value="1"/>
</dbReference>
<protein>
    <submittedName>
        <fullName evidence="2">N-acetyltransferase</fullName>
    </submittedName>
</protein>
<dbReference type="Gene3D" id="3.40.630.30">
    <property type="match status" value="1"/>
</dbReference>
<reference evidence="2" key="1">
    <citation type="submission" date="2022-10" db="EMBL/GenBank/DDBJ databases">
        <title>Chryseobacterium babae sp. nov. isolated from the gut of the beetle Oryctes rhinoceros, and Chryseobacterium kimseyorum sp. nov., isolated from a stick insect rearing cage.</title>
        <authorList>
            <person name="Shelomi M."/>
            <person name="Han C.-J."/>
            <person name="Chen W.-M."/>
            <person name="Chen H.-K."/>
            <person name="Liaw S.-J."/>
            <person name="Muhle E."/>
            <person name="Clermont D."/>
        </authorList>
    </citation>
    <scope>NUCLEOTIDE SEQUENCE</scope>
    <source>
        <strain evidence="2">WLa1L2M3</strain>
    </source>
</reference>
<dbReference type="SUPFAM" id="SSF55729">
    <property type="entry name" value="Acyl-CoA N-acyltransferases (Nat)"/>
    <property type="match status" value="1"/>
</dbReference>